<dbReference type="Proteomes" id="UP001265746">
    <property type="component" value="Unassembled WGS sequence"/>
</dbReference>
<evidence type="ECO:0000313" key="5">
    <source>
        <dbReference type="Proteomes" id="UP001265746"/>
    </source>
</evidence>
<evidence type="ECO:0000256" key="2">
    <source>
        <dbReference type="SAM" id="Phobius"/>
    </source>
</evidence>
<gene>
    <name evidence="4" type="ORF">N8I77_000171</name>
</gene>
<feature type="domain" description="SGNH hydrolase-type esterase" evidence="3">
    <location>
        <begin position="18"/>
        <end position="191"/>
    </location>
</feature>
<comment type="caution">
    <text evidence="4">The sequence shown here is derived from an EMBL/GenBank/DDBJ whole genome shotgun (WGS) entry which is preliminary data.</text>
</comment>
<dbReference type="PANTHER" id="PTHR30383">
    <property type="entry name" value="THIOESTERASE 1/PROTEASE 1/LYSOPHOSPHOLIPASE L1"/>
    <property type="match status" value="1"/>
</dbReference>
<dbReference type="PANTHER" id="PTHR30383:SF19">
    <property type="entry name" value="FIBRONECTIN TYPE-III DOMAIN-CONTAINING PROTEIN"/>
    <property type="match status" value="1"/>
</dbReference>
<dbReference type="InterPro" id="IPR013830">
    <property type="entry name" value="SGNH_hydro"/>
</dbReference>
<keyword evidence="5" id="KW-1185">Reference proteome</keyword>
<feature type="region of interest" description="Disordered" evidence="1">
    <location>
        <begin position="726"/>
        <end position="760"/>
    </location>
</feature>
<dbReference type="GO" id="GO:0004622">
    <property type="term" value="F:phosphatidylcholine lysophospholipase activity"/>
    <property type="evidence" value="ECO:0007669"/>
    <property type="project" value="TreeGrafter"/>
</dbReference>
<feature type="transmembrane region" description="Helical" evidence="2">
    <location>
        <begin position="606"/>
        <end position="627"/>
    </location>
</feature>
<dbReference type="Pfam" id="PF13472">
    <property type="entry name" value="Lipase_GDSL_2"/>
    <property type="match status" value="1"/>
</dbReference>
<organism evidence="4 5">
    <name type="scientific">Phomopsis amygdali</name>
    <name type="common">Fusicoccum amygdali</name>
    <dbReference type="NCBI Taxonomy" id="1214568"/>
    <lineage>
        <taxon>Eukaryota</taxon>
        <taxon>Fungi</taxon>
        <taxon>Dikarya</taxon>
        <taxon>Ascomycota</taxon>
        <taxon>Pezizomycotina</taxon>
        <taxon>Sordariomycetes</taxon>
        <taxon>Sordariomycetidae</taxon>
        <taxon>Diaporthales</taxon>
        <taxon>Diaporthaceae</taxon>
        <taxon>Diaporthe</taxon>
    </lineage>
</organism>
<dbReference type="AlphaFoldDB" id="A0AAD9W6V1"/>
<evidence type="ECO:0000313" key="4">
    <source>
        <dbReference type="EMBL" id="KAK2613247.1"/>
    </source>
</evidence>
<proteinExistence type="predicted"/>
<dbReference type="CDD" id="cd00229">
    <property type="entry name" value="SGNH_hydrolase"/>
    <property type="match status" value="1"/>
</dbReference>
<dbReference type="EMBL" id="JAUJFL010000001">
    <property type="protein sequence ID" value="KAK2613247.1"/>
    <property type="molecule type" value="Genomic_DNA"/>
</dbReference>
<name>A0AAD9W6V1_PHOAM</name>
<accession>A0AAD9W6V1</accession>
<dbReference type="SUPFAM" id="SSF52266">
    <property type="entry name" value="SGNH hydrolase"/>
    <property type="match status" value="1"/>
</dbReference>
<evidence type="ECO:0000259" key="3">
    <source>
        <dbReference type="Pfam" id="PF13472"/>
    </source>
</evidence>
<dbReference type="InterPro" id="IPR036514">
    <property type="entry name" value="SGNH_hydro_sf"/>
</dbReference>
<keyword evidence="2" id="KW-0472">Membrane</keyword>
<feature type="compositionally biased region" description="Polar residues" evidence="1">
    <location>
        <begin position="738"/>
        <end position="760"/>
    </location>
</feature>
<keyword evidence="2" id="KW-1133">Transmembrane helix</keyword>
<dbReference type="Gene3D" id="3.40.50.1110">
    <property type="entry name" value="SGNH hydrolase"/>
    <property type="match status" value="1"/>
</dbReference>
<protein>
    <recommendedName>
        <fullName evidence="3">SGNH hydrolase-type esterase domain-containing protein</fullName>
    </recommendedName>
</protein>
<keyword evidence="2" id="KW-0812">Transmembrane</keyword>
<feature type="transmembrane region" description="Helical" evidence="2">
    <location>
        <begin position="577"/>
        <end position="594"/>
    </location>
</feature>
<dbReference type="InterPro" id="IPR051532">
    <property type="entry name" value="Ester_Hydrolysis_Enzymes"/>
</dbReference>
<evidence type="ECO:0000256" key="1">
    <source>
        <dbReference type="SAM" id="MobiDB-lite"/>
    </source>
</evidence>
<reference evidence="4" key="1">
    <citation type="submission" date="2023-06" db="EMBL/GenBank/DDBJ databases">
        <authorList>
            <person name="Noh H."/>
        </authorList>
    </citation>
    <scope>NUCLEOTIDE SEQUENCE</scope>
    <source>
        <strain evidence="4">DUCC20226</strain>
    </source>
</reference>
<sequence>MEFELSLKMSPKKIRILFLGASLVAGYSSMGAVYHPFSHNVVKMLSTIMPDTEIETVVDGVPGDLVTRGKFLERMRSQFLKGKEPFDWTIVLGATNDIAFNISPEEIMTAFKEIWNIPILHGSKVLALTVPRATIDSSNDGLVERRNTLNKMIQEHKADNFYTFDLNDALPYDPDHAKYWDDAIHFKPEGYNFIGDKVGVSLMGIIVAERTKASEKGAAAPASNASMTTLTQTVSASSQQANIESLPAYVIEWSPQQRRVRFLRTTEDLKTELNPENCERLNDSLKRLFVVHGSPQQYVSLLQRALFIDPLFIKAHAQRRRYSPVHRRPGDRWACFEYPELCSYGKTGGQTDEKTAAALADLPAYPLSDESADAVMFCRASLWLNGENDGVLFLEDPPWAGASPLMRKQTTMVALHAAATDNTGSRDDESVDEHLASLEIILQEALRDPEHMRHGIRALLSELVYTHWLTFFESPLIDPEAHPAHILSLAWRVQLAVEHNLNITRYLRRWGMEMPITAIEWEGLLDRNGRRVDLATVAAGGASAIAEEFRAIQAGNNPKRTLAPGEKDENSRGLDRISYLGGILLPFTIVPSILSMSDPFGPTGGLFWVFWVVCAPLTVITLLFIYADSIRKATVWIEVAADEAKVEEQAGQSVGVVEDDGTVEPKPLLGSKMDHPDDVMEEGVETFPTVVIQRPQDGRPPRAYKRQELGWTGAMKSMVGYGYNDRLSEPAPIESARRQSSTFRRPLNRTYTGQSRGYAR</sequence>